<dbReference type="InterPro" id="IPR017384">
    <property type="entry name" value="NADH_Ub_cplx-1_asu_su-1"/>
</dbReference>
<proteinExistence type="inferred from homology"/>
<keyword evidence="9" id="KW-0249">Electron transport</keyword>
<evidence type="ECO:0000256" key="1">
    <source>
        <dbReference type="ARBA" id="ARBA00003195"/>
    </source>
</evidence>
<keyword evidence="12 13" id="KW-0472">Membrane</keyword>
<dbReference type="GeneID" id="66113745"/>
<sequence length="110" mass="12994">MPIPFEGLLPYAIMAAFFGVAGHGVGFVRYWDNGWKNDRFDLDAWDEKMMNRDFLLTGVSRGQSQEAIAPEHFKTAQKELQSYYTPYRNQFFKLRERMYRGYVTGNWDFS</sequence>
<evidence type="ECO:0000256" key="7">
    <source>
        <dbReference type="ARBA" id="ARBA00022692"/>
    </source>
</evidence>
<evidence type="ECO:0000256" key="10">
    <source>
        <dbReference type="ARBA" id="ARBA00022989"/>
    </source>
</evidence>
<dbReference type="PANTHER" id="PTHR17098:SF2">
    <property type="entry name" value="NADH DEHYDROGENASE [UBIQUINONE] 1 ALPHA SUBCOMPLEX SUBUNIT 1"/>
    <property type="match status" value="1"/>
</dbReference>
<dbReference type="AlphaFoldDB" id="A0A9P7V9H0"/>
<dbReference type="Proteomes" id="UP000790833">
    <property type="component" value="Unassembled WGS sequence"/>
</dbReference>
<accession>A0A9P7V9H0</accession>
<evidence type="ECO:0000256" key="6">
    <source>
        <dbReference type="ARBA" id="ARBA00022660"/>
    </source>
</evidence>
<evidence type="ECO:0000256" key="11">
    <source>
        <dbReference type="ARBA" id="ARBA00023128"/>
    </source>
</evidence>
<evidence type="ECO:0000256" key="5">
    <source>
        <dbReference type="ARBA" id="ARBA00022448"/>
    </source>
</evidence>
<evidence type="ECO:0000256" key="8">
    <source>
        <dbReference type="ARBA" id="ARBA00022792"/>
    </source>
</evidence>
<evidence type="ECO:0000256" key="2">
    <source>
        <dbReference type="ARBA" id="ARBA00004298"/>
    </source>
</evidence>
<keyword evidence="6" id="KW-0679">Respiratory chain</keyword>
<evidence type="ECO:0000256" key="12">
    <source>
        <dbReference type="ARBA" id="ARBA00023136"/>
    </source>
</evidence>
<dbReference type="RefSeq" id="XP_043049232.1">
    <property type="nucleotide sequence ID" value="XM_043191220.1"/>
</dbReference>
<evidence type="ECO:0000256" key="3">
    <source>
        <dbReference type="ARBA" id="ARBA00009960"/>
    </source>
</evidence>
<evidence type="ECO:0000256" key="9">
    <source>
        <dbReference type="ARBA" id="ARBA00022982"/>
    </source>
</evidence>
<comment type="function">
    <text evidence="1">Accessory subunit of the mitochondrial membrane respiratory chain NADH dehydrogenase (Complex I), that is believed not to be involved in catalysis. Complex I functions in the transfer of electrons from NADH to the respiratory chain. The immediate electron acceptor for the enzyme is believed to be ubiquinone.</text>
</comment>
<dbReference type="EMBL" id="JAHMUF010000010">
    <property type="protein sequence ID" value="KAG7193684.1"/>
    <property type="molecule type" value="Genomic_DNA"/>
</dbReference>
<feature type="transmembrane region" description="Helical" evidence="13">
    <location>
        <begin position="12"/>
        <end position="31"/>
    </location>
</feature>
<dbReference type="Pfam" id="PF15879">
    <property type="entry name" value="MWFE"/>
    <property type="match status" value="1"/>
</dbReference>
<keyword evidence="5" id="KW-0813">Transport</keyword>
<comment type="caution">
    <text evidence="14">The sequence shown here is derived from an EMBL/GenBank/DDBJ whole genome shotgun (WGS) entry which is preliminary data.</text>
</comment>
<dbReference type="OrthoDB" id="1920692at2759"/>
<protein>
    <recommendedName>
        <fullName evidence="4">NADH dehydrogenase [ubiquinone] 1 alpha subcomplex subunit 1</fullName>
    </recommendedName>
</protein>
<evidence type="ECO:0000313" key="14">
    <source>
        <dbReference type="EMBL" id="KAG7193684.1"/>
    </source>
</evidence>
<keyword evidence="8" id="KW-0999">Mitochondrion inner membrane</keyword>
<evidence type="ECO:0000256" key="4">
    <source>
        <dbReference type="ARBA" id="ARBA00016392"/>
    </source>
</evidence>
<reference evidence="14" key="1">
    <citation type="submission" date="2021-03" db="EMBL/GenBank/DDBJ databases">
        <authorList>
            <person name="Palmer J.M."/>
        </authorList>
    </citation>
    <scope>NUCLEOTIDE SEQUENCE</scope>
    <source>
        <strain evidence="14">ARV_011</strain>
    </source>
</reference>
<keyword evidence="15" id="KW-1185">Reference proteome</keyword>
<gene>
    <name evidence="14" type="ORF">KQ657_000371</name>
</gene>
<comment type="subcellular location">
    <subcellularLocation>
        <location evidence="2">Mitochondrion inner membrane</location>
        <topology evidence="2">Single-pass membrane protein</topology>
        <orientation evidence="2">Matrix side</orientation>
    </subcellularLocation>
</comment>
<organism evidence="14 15">
    <name type="scientific">Scheffersomyces spartinae</name>
    <dbReference type="NCBI Taxonomy" id="45513"/>
    <lineage>
        <taxon>Eukaryota</taxon>
        <taxon>Fungi</taxon>
        <taxon>Dikarya</taxon>
        <taxon>Ascomycota</taxon>
        <taxon>Saccharomycotina</taxon>
        <taxon>Pichiomycetes</taxon>
        <taxon>Debaryomycetaceae</taxon>
        <taxon>Scheffersomyces</taxon>
    </lineage>
</organism>
<dbReference type="PANTHER" id="PTHR17098">
    <property type="entry name" value="NADH-UBIQUINONE OXIDOREDUCTASE MWFE SUBUNIT"/>
    <property type="match status" value="1"/>
</dbReference>
<keyword evidence="10 13" id="KW-1133">Transmembrane helix</keyword>
<name>A0A9P7V9H0_9ASCO</name>
<evidence type="ECO:0000313" key="15">
    <source>
        <dbReference type="Proteomes" id="UP000790833"/>
    </source>
</evidence>
<evidence type="ECO:0000256" key="13">
    <source>
        <dbReference type="SAM" id="Phobius"/>
    </source>
</evidence>
<keyword evidence="11" id="KW-0496">Mitochondrion</keyword>
<comment type="similarity">
    <text evidence="3">Belongs to the complex I NDUFA1 subunit family.</text>
</comment>
<dbReference type="GO" id="GO:0005743">
    <property type="term" value="C:mitochondrial inner membrane"/>
    <property type="evidence" value="ECO:0007669"/>
    <property type="project" value="UniProtKB-SubCell"/>
</dbReference>
<keyword evidence="7 13" id="KW-0812">Transmembrane</keyword>